<dbReference type="InterPro" id="IPR006477">
    <property type="entry name" value="Yir_bir_cir"/>
</dbReference>
<proteinExistence type="predicted"/>
<gene>
    <name evidence="2" type="ORF">PY00957</name>
</gene>
<reference evidence="2 3" key="1">
    <citation type="journal article" date="2002" name="Nature">
        <title>Genome sequence and comparative analysis of the model rodent malaria parasite Plasmodium yoelii yoelii.</title>
        <authorList>
            <person name="Carlton J.M."/>
            <person name="Angiuoli S.V."/>
            <person name="Suh B.B."/>
            <person name="Kooij T.W."/>
            <person name="Pertea M."/>
            <person name="Silva J.C."/>
            <person name="Ermolaeva M.D."/>
            <person name="Allen J.E."/>
            <person name="Selengut J.D."/>
            <person name="Koo H.L."/>
            <person name="Peterson J.D."/>
            <person name="Pop M."/>
            <person name="Kosack D.S."/>
            <person name="Shumway M.F."/>
            <person name="Bidwell S.L."/>
            <person name="Shallom S.J."/>
            <person name="van Aken S.E."/>
            <person name="Riedmuller S.B."/>
            <person name="Feldblyum T.V."/>
            <person name="Cho J.K."/>
            <person name="Quackenbush J."/>
            <person name="Sedegah M."/>
            <person name="Shoaibi A."/>
            <person name="Cummings L.M."/>
            <person name="Florens L."/>
            <person name="Yates J.R."/>
            <person name="Raine J.D."/>
            <person name="Sinden R.E."/>
            <person name="Harris M.A."/>
            <person name="Cunningham D.A."/>
            <person name="Preiser P.R."/>
            <person name="Bergman L.W."/>
            <person name="Vaidya A.B."/>
            <person name="van Lin L.H."/>
            <person name="Janse C.J."/>
            <person name="Waters A.P."/>
            <person name="Smith H.O."/>
            <person name="White O.R."/>
            <person name="Salzberg S.L."/>
            <person name="Venter J.C."/>
            <person name="Fraser C.M."/>
            <person name="Hoffman S.L."/>
            <person name="Gardner M.J."/>
            <person name="Carucci D.J."/>
        </authorList>
    </citation>
    <scope>NUCLEOTIDE SEQUENCE [LARGE SCALE GENOMIC DNA]</scope>
    <source>
        <strain evidence="2 3">17XNL</strain>
    </source>
</reference>
<dbReference type="InParanoid" id="Q7RQY1"/>
<evidence type="ECO:0000313" key="3">
    <source>
        <dbReference type="Proteomes" id="UP000008553"/>
    </source>
</evidence>
<evidence type="ECO:0000256" key="1">
    <source>
        <dbReference type="SAM" id="Phobius"/>
    </source>
</evidence>
<sequence length="360" mass="42428">MNLYTFIKNNINLYNLHRDCIRFKNVREWISDELIEGNYQFKDNNFLNNDCNRDNILNNSCNNFKSDFDKISAGCLYLLDQLYRDCGVTPSPARNNINIVDYILIWLSYMLNLDKTKKNKNINDFYSTYINSCDKYMIQISELTEYDNYKGLIDARNYLLYMNSNLVSKFYKAFKSLCEMYNELDDDNQNCNNYLEDDNEFFKKYDELNKDSDINKKDSYRQLLSTLLTDYYNFKTECKSAQERKHKDTTETIKQTYPVGGELPEGYVLPEGYGLTEQSGETGHISEVTSSSSIVSKLIPVVSIFAAISIFLGISYKVNNKELKNYFHYIYVNVNKKIIRFLTFYISIHYLDFGKEFKNI</sequence>
<keyword evidence="3" id="KW-1185">Reference proteome</keyword>
<evidence type="ECO:0000313" key="2">
    <source>
        <dbReference type="EMBL" id="EAA19533.1"/>
    </source>
</evidence>
<keyword evidence="1" id="KW-0812">Transmembrane</keyword>
<dbReference type="NCBIfam" id="TIGR01590">
    <property type="entry name" value="yir-bir-cir_Pla"/>
    <property type="match status" value="1"/>
</dbReference>
<keyword evidence="1" id="KW-0472">Membrane</keyword>
<dbReference type="Proteomes" id="UP000008553">
    <property type="component" value="Unassembled WGS sequence"/>
</dbReference>
<feature type="transmembrane region" description="Helical" evidence="1">
    <location>
        <begin position="298"/>
        <end position="316"/>
    </location>
</feature>
<dbReference type="AlphaFoldDB" id="Q7RQY1"/>
<dbReference type="EMBL" id="AABL01000256">
    <property type="protein sequence ID" value="EAA19533.1"/>
    <property type="molecule type" value="Genomic_DNA"/>
</dbReference>
<accession>Q7RQY1</accession>
<protein>
    <submittedName>
        <fullName evidence="2">Yir4 protein</fullName>
    </submittedName>
</protein>
<keyword evidence="1" id="KW-1133">Transmembrane helix</keyword>
<dbReference type="Pfam" id="PF06022">
    <property type="entry name" value="Cir_Bir_Yir"/>
    <property type="match status" value="1"/>
</dbReference>
<comment type="caution">
    <text evidence="2">The sequence shown here is derived from an EMBL/GenBank/DDBJ whole genome shotgun (WGS) entry which is preliminary data.</text>
</comment>
<name>Q7RQY1_PLAYO</name>
<dbReference type="PaxDb" id="73239-Q7RQY1"/>
<organism evidence="2 3">
    <name type="scientific">Plasmodium yoelii yoelii</name>
    <dbReference type="NCBI Taxonomy" id="73239"/>
    <lineage>
        <taxon>Eukaryota</taxon>
        <taxon>Sar</taxon>
        <taxon>Alveolata</taxon>
        <taxon>Apicomplexa</taxon>
        <taxon>Aconoidasida</taxon>
        <taxon>Haemosporida</taxon>
        <taxon>Plasmodiidae</taxon>
        <taxon>Plasmodium</taxon>
        <taxon>Plasmodium (Vinckeia)</taxon>
    </lineage>
</organism>